<keyword evidence="3" id="KW-1185">Reference proteome</keyword>
<evidence type="ECO:0000256" key="1">
    <source>
        <dbReference type="SAM" id="MobiDB-lite"/>
    </source>
</evidence>
<protein>
    <submittedName>
        <fullName evidence="2">Uncharacterized protein</fullName>
    </submittedName>
</protein>
<proteinExistence type="predicted"/>
<organism evidence="2 3">
    <name type="scientific">Zasmidium cellare ATCC 36951</name>
    <dbReference type="NCBI Taxonomy" id="1080233"/>
    <lineage>
        <taxon>Eukaryota</taxon>
        <taxon>Fungi</taxon>
        <taxon>Dikarya</taxon>
        <taxon>Ascomycota</taxon>
        <taxon>Pezizomycotina</taxon>
        <taxon>Dothideomycetes</taxon>
        <taxon>Dothideomycetidae</taxon>
        <taxon>Mycosphaerellales</taxon>
        <taxon>Mycosphaerellaceae</taxon>
        <taxon>Zasmidium</taxon>
    </lineage>
</organism>
<evidence type="ECO:0000313" key="2">
    <source>
        <dbReference type="EMBL" id="KAF2160569.1"/>
    </source>
</evidence>
<dbReference type="OrthoDB" id="3649000at2759"/>
<name>A0A6A6C497_ZASCE</name>
<dbReference type="RefSeq" id="XP_033661458.1">
    <property type="nucleotide sequence ID" value="XM_033809246.1"/>
</dbReference>
<gene>
    <name evidence="2" type="ORF">M409DRAFT_28954</name>
</gene>
<reference evidence="2" key="1">
    <citation type="journal article" date="2020" name="Stud. Mycol.">
        <title>101 Dothideomycetes genomes: a test case for predicting lifestyles and emergence of pathogens.</title>
        <authorList>
            <person name="Haridas S."/>
            <person name="Albert R."/>
            <person name="Binder M."/>
            <person name="Bloem J."/>
            <person name="Labutti K."/>
            <person name="Salamov A."/>
            <person name="Andreopoulos B."/>
            <person name="Baker S."/>
            <person name="Barry K."/>
            <person name="Bills G."/>
            <person name="Bluhm B."/>
            <person name="Cannon C."/>
            <person name="Castanera R."/>
            <person name="Culley D."/>
            <person name="Daum C."/>
            <person name="Ezra D."/>
            <person name="Gonzalez J."/>
            <person name="Henrissat B."/>
            <person name="Kuo A."/>
            <person name="Liang C."/>
            <person name="Lipzen A."/>
            <person name="Lutzoni F."/>
            <person name="Magnuson J."/>
            <person name="Mondo S."/>
            <person name="Nolan M."/>
            <person name="Ohm R."/>
            <person name="Pangilinan J."/>
            <person name="Park H.-J."/>
            <person name="Ramirez L."/>
            <person name="Alfaro M."/>
            <person name="Sun H."/>
            <person name="Tritt A."/>
            <person name="Yoshinaga Y."/>
            <person name="Zwiers L.-H."/>
            <person name="Turgeon B."/>
            <person name="Goodwin S."/>
            <person name="Spatafora J."/>
            <person name="Crous P."/>
            <person name="Grigoriev I."/>
        </authorList>
    </citation>
    <scope>NUCLEOTIDE SEQUENCE</scope>
    <source>
        <strain evidence="2">ATCC 36951</strain>
    </source>
</reference>
<feature type="region of interest" description="Disordered" evidence="1">
    <location>
        <begin position="1"/>
        <end position="22"/>
    </location>
</feature>
<dbReference type="AlphaFoldDB" id="A0A6A6C497"/>
<dbReference type="EMBL" id="ML993625">
    <property type="protein sequence ID" value="KAF2160569.1"/>
    <property type="molecule type" value="Genomic_DNA"/>
</dbReference>
<evidence type="ECO:0000313" key="3">
    <source>
        <dbReference type="Proteomes" id="UP000799537"/>
    </source>
</evidence>
<dbReference type="Proteomes" id="UP000799537">
    <property type="component" value="Unassembled WGS sequence"/>
</dbReference>
<sequence length="250" mass="27011">MASPKVTVLSGPTTPGTQNDHELASARTALTLLKTRLGKAALKTLLAEDIAAADTYWKSFTSPSTTPSEIPYAPISVTLRAQGISSAELLAWFKESMSDIQTMWAGHPEHYINGHEVLETIDSHVSLFDLHFFPDGQPPDFVSKLLREEGKYPISMAAAGLLQADPRIVVGYACHQFRDLEGGELEVGGNGRGFEVKVGGCLPEGVGEVVREAQRRHLAVEWRNWIGMAVESVLGKEKGEGVNGEGTGEK</sequence>
<dbReference type="GeneID" id="54562518"/>
<accession>A0A6A6C497</accession>